<protein>
    <recommendedName>
        <fullName evidence="4">DUF3329 domain-containing protein</fullName>
    </recommendedName>
</protein>
<dbReference type="RefSeq" id="WP_087206253.1">
    <property type="nucleotide sequence ID" value="NZ_CP021431.1"/>
</dbReference>
<sequence length="64" mass="7673">MRLIDPNHPFYRPAWRRYLIVAVPFVWAGVEWNLGNMIWAYLFAAIGGYLVWHLVLNWRPDSKD</sequence>
<keyword evidence="1" id="KW-1133">Transmembrane helix</keyword>
<name>A0A1Y0E8L2_9RHOB</name>
<reference evidence="2 3" key="1">
    <citation type="submission" date="2017-05" db="EMBL/GenBank/DDBJ databases">
        <title>Genome Sequence of Loktanella vestfoldensis Strain SMR4r Isolated from a Culture of the Diatom Skeletonema marinoi.</title>
        <authorList>
            <person name="Topel M."/>
            <person name="Pinder M.I.M."/>
            <person name="Johansson O.N."/>
            <person name="Kourtchenko O."/>
            <person name="Godhe A."/>
            <person name="Clarke A.K."/>
        </authorList>
    </citation>
    <scope>NUCLEOTIDE SEQUENCE [LARGE SCALE GENOMIC DNA]</scope>
    <source>
        <strain evidence="2 3">SMR4r</strain>
    </source>
</reference>
<proteinExistence type="predicted"/>
<dbReference type="EMBL" id="CP021431">
    <property type="protein sequence ID" value="ART99956.1"/>
    <property type="molecule type" value="Genomic_DNA"/>
</dbReference>
<dbReference type="AlphaFoldDB" id="A0A1Y0E8L2"/>
<accession>A0A1Y0E8L2</accession>
<dbReference type="KEGG" id="lvs:LOKVESSMR4R_00621"/>
<gene>
    <name evidence="2" type="ORF">LOKVESSMR4R_00621</name>
</gene>
<organism evidence="2 3">
    <name type="scientific">Yoonia vestfoldensis</name>
    <dbReference type="NCBI Taxonomy" id="245188"/>
    <lineage>
        <taxon>Bacteria</taxon>
        <taxon>Pseudomonadati</taxon>
        <taxon>Pseudomonadota</taxon>
        <taxon>Alphaproteobacteria</taxon>
        <taxon>Rhodobacterales</taxon>
        <taxon>Paracoccaceae</taxon>
        <taxon>Yoonia</taxon>
    </lineage>
</organism>
<feature type="transmembrane region" description="Helical" evidence="1">
    <location>
        <begin position="38"/>
        <end position="58"/>
    </location>
</feature>
<dbReference type="Proteomes" id="UP000195273">
    <property type="component" value="Chromosome"/>
</dbReference>
<evidence type="ECO:0000313" key="3">
    <source>
        <dbReference type="Proteomes" id="UP000195273"/>
    </source>
</evidence>
<keyword evidence="3" id="KW-1185">Reference proteome</keyword>
<feature type="transmembrane region" description="Helical" evidence="1">
    <location>
        <begin position="15"/>
        <end position="32"/>
    </location>
</feature>
<evidence type="ECO:0008006" key="4">
    <source>
        <dbReference type="Google" id="ProtNLM"/>
    </source>
</evidence>
<evidence type="ECO:0000256" key="1">
    <source>
        <dbReference type="SAM" id="Phobius"/>
    </source>
</evidence>
<keyword evidence="1" id="KW-0472">Membrane</keyword>
<evidence type="ECO:0000313" key="2">
    <source>
        <dbReference type="EMBL" id="ART99956.1"/>
    </source>
</evidence>
<dbReference type="OrthoDB" id="7362327at2"/>
<keyword evidence="1" id="KW-0812">Transmembrane</keyword>